<name>A0ABP0WVM7_9BRYO</name>
<feature type="region of interest" description="Disordered" evidence="1">
    <location>
        <begin position="1"/>
        <end position="71"/>
    </location>
</feature>
<dbReference type="Proteomes" id="UP001497444">
    <property type="component" value="Chromosome 3"/>
</dbReference>
<accession>A0ABP0WVM7</accession>
<keyword evidence="3" id="KW-1185">Reference proteome</keyword>
<protein>
    <submittedName>
        <fullName evidence="2">Uncharacterized protein</fullName>
    </submittedName>
</protein>
<organism evidence="2 3">
    <name type="scientific">Sphagnum jensenii</name>
    <dbReference type="NCBI Taxonomy" id="128206"/>
    <lineage>
        <taxon>Eukaryota</taxon>
        <taxon>Viridiplantae</taxon>
        <taxon>Streptophyta</taxon>
        <taxon>Embryophyta</taxon>
        <taxon>Bryophyta</taxon>
        <taxon>Sphagnophytina</taxon>
        <taxon>Sphagnopsida</taxon>
        <taxon>Sphagnales</taxon>
        <taxon>Sphagnaceae</taxon>
        <taxon>Sphagnum</taxon>
    </lineage>
</organism>
<gene>
    <name evidence="2" type="ORF">CSSPJE1EN1_LOCUS15945</name>
</gene>
<feature type="compositionally biased region" description="Polar residues" evidence="1">
    <location>
        <begin position="9"/>
        <end position="23"/>
    </location>
</feature>
<proteinExistence type="predicted"/>
<evidence type="ECO:0000256" key="1">
    <source>
        <dbReference type="SAM" id="MobiDB-lite"/>
    </source>
</evidence>
<dbReference type="EMBL" id="OZ020098">
    <property type="protein sequence ID" value="CAK9270467.1"/>
    <property type="molecule type" value="Genomic_DNA"/>
</dbReference>
<evidence type="ECO:0000313" key="2">
    <source>
        <dbReference type="EMBL" id="CAK9270467.1"/>
    </source>
</evidence>
<evidence type="ECO:0000313" key="3">
    <source>
        <dbReference type="Proteomes" id="UP001497444"/>
    </source>
</evidence>
<reference evidence="2" key="1">
    <citation type="submission" date="2024-02" db="EMBL/GenBank/DDBJ databases">
        <authorList>
            <consortium name="ELIXIR-Norway"/>
            <consortium name="Elixir Norway"/>
        </authorList>
    </citation>
    <scope>NUCLEOTIDE SEQUENCE</scope>
</reference>
<sequence>MAARKLKRNQNTLVKKSPGGTSSRNHEALDTNPRMSYGSCSKQIEKPGCPPSSPLLETKPTRAYNSRSAQENQKSWVLNLLHYWGSLDLKAQRSHGQQEFKVLSSDCHDFDEHCTKNQSHG</sequence>